<comment type="similarity">
    <text evidence="2">Belongs to the beta-catenin family.</text>
</comment>
<feature type="region of interest" description="Disordered" evidence="9">
    <location>
        <begin position="598"/>
        <end position="621"/>
    </location>
</feature>
<dbReference type="GO" id="GO:0071562">
    <property type="term" value="P:nucleus-vacuole junction assembly"/>
    <property type="evidence" value="ECO:0007669"/>
    <property type="project" value="InterPro"/>
</dbReference>
<feature type="region of interest" description="Disordered" evidence="9">
    <location>
        <begin position="445"/>
        <end position="467"/>
    </location>
</feature>
<evidence type="ECO:0000256" key="3">
    <source>
        <dbReference type="ARBA" id="ARBA00022554"/>
    </source>
</evidence>
<feature type="compositionally biased region" description="Acidic residues" evidence="9">
    <location>
        <begin position="1331"/>
        <end position="1352"/>
    </location>
</feature>
<name>A0A9W7GAA1_9STRA</name>
<feature type="compositionally biased region" description="Acidic residues" evidence="9">
    <location>
        <begin position="1416"/>
        <end position="1443"/>
    </location>
</feature>
<dbReference type="InterPro" id="IPR000225">
    <property type="entry name" value="Armadillo"/>
</dbReference>
<dbReference type="SMART" id="SM00185">
    <property type="entry name" value="ARM"/>
    <property type="match status" value="5"/>
</dbReference>
<evidence type="ECO:0000256" key="7">
    <source>
        <dbReference type="ARBA" id="ARBA00026209"/>
    </source>
</evidence>
<evidence type="ECO:0000256" key="1">
    <source>
        <dbReference type="ARBA" id="ARBA00004592"/>
    </source>
</evidence>
<feature type="compositionally biased region" description="Low complexity" evidence="9">
    <location>
        <begin position="807"/>
        <end position="824"/>
    </location>
</feature>
<evidence type="ECO:0000256" key="4">
    <source>
        <dbReference type="ARBA" id="ARBA00022737"/>
    </source>
</evidence>
<evidence type="ECO:0000256" key="9">
    <source>
        <dbReference type="SAM" id="MobiDB-lite"/>
    </source>
</evidence>
<evidence type="ECO:0000256" key="6">
    <source>
        <dbReference type="ARBA" id="ARBA00023288"/>
    </source>
</evidence>
<evidence type="ECO:0000256" key="2">
    <source>
        <dbReference type="ARBA" id="ARBA00005462"/>
    </source>
</evidence>
<protein>
    <recommendedName>
        <fullName evidence="7">Vacuolar protein 8</fullName>
    </recommendedName>
</protein>
<dbReference type="PANTHER" id="PTHR47249">
    <property type="entry name" value="VACUOLAR PROTEIN 8"/>
    <property type="match status" value="1"/>
</dbReference>
<evidence type="ECO:0000313" key="11">
    <source>
        <dbReference type="Proteomes" id="UP001165065"/>
    </source>
</evidence>
<dbReference type="SUPFAM" id="SSF48371">
    <property type="entry name" value="ARM repeat"/>
    <property type="match status" value="1"/>
</dbReference>
<keyword evidence="11" id="KW-1185">Reference proteome</keyword>
<dbReference type="OrthoDB" id="191135at2759"/>
<dbReference type="InterPro" id="IPR016024">
    <property type="entry name" value="ARM-type_fold"/>
</dbReference>
<keyword evidence="6" id="KW-0449">Lipoprotein</keyword>
<organism evidence="10 11">
    <name type="scientific">Triparma columacea</name>
    <dbReference type="NCBI Taxonomy" id="722753"/>
    <lineage>
        <taxon>Eukaryota</taxon>
        <taxon>Sar</taxon>
        <taxon>Stramenopiles</taxon>
        <taxon>Ochrophyta</taxon>
        <taxon>Bolidophyceae</taxon>
        <taxon>Parmales</taxon>
        <taxon>Triparmaceae</taxon>
        <taxon>Triparma</taxon>
    </lineage>
</organism>
<keyword evidence="3" id="KW-0926">Vacuole</keyword>
<gene>
    <name evidence="10" type="ORF">TrCOL_g10899</name>
</gene>
<feature type="region of interest" description="Disordered" evidence="9">
    <location>
        <begin position="794"/>
        <end position="824"/>
    </location>
</feature>
<feature type="coiled-coil region" evidence="8">
    <location>
        <begin position="188"/>
        <end position="244"/>
    </location>
</feature>
<evidence type="ECO:0000313" key="10">
    <source>
        <dbReference type="EMBL" id="GMI39057.1"/>
    </source>
</evidence>
<sequence length="1443" mass="158113">MNSFVQSSETKAAIDKLIKVVSRGKISPVGLTYKDPENNNATITISKEVLDFLIEVDTEAITFVCSLIVSSAEDSMARISFLSCSAPQRLLILVDRTTHDIDVPSSTEPLEEGKEPPPLDPLILDVVLFSIKAILSLLNHPEMRDVVKSVSGQSIFLKHFIAQQNAHMKLVKNENKRKAGWDHTEGACRKIQKKIEDMEEEIKTLESEVEYEKVERKEFLKVKLETVRKDLRIAHKRNEEVKAKYDVVANILDASCEKVNALLCCICALSVGDEERQNEVIEVLNDYGRIDLVNQSKSEARSSVLGTLLLEEANKASHPILPSLNQLITKGGHRTLWSSLHLVGCLCKTSSLSLNGFKPNRKTHENLNSSSILPSVVDAFKSLVMEDTLPSSGGYGVGEWRHALEVLFWCLKDNPEGITIARDLDLVPILVELSAAELPFGEYLEEDQDNNSSDSEGEPTDPSTEQVSFSLHQNYTLPSSDHQHAQNEGEGYRYCSRCIVPSSLKRGLRGNFEDSKNNGFVYAETVLATMAKWDENVHRDCLDMEVIVGKVKGGKLGCGILAKHAKEIRGRVVNFVWSGMETFKGELISGFFEDGEGGKEKHVEENASRSDIAEEKKDPQLEEIDNLPQAPQTDEAAQPNDPPVDTTPAPQSFISVLVALMSHRLDEKLYASASASCQLMAELALPAPYYADRHPSRVQPHSHLNLQETSSLTFEVSQALVASGLEEAMKKGCEMLVGGNGGGKDDRDAYLTAAGVDGFPLTAIMCKVIGRLCLSHEEFKDTIVEGIVKDATSANSVPGSRAGGSRTGSRTASRSKTQSRSSRSAPAFNHIFHTLIETLSNGVRSFTGQTTDGLSVQYSLPETNHCDLNIKIESSGALASLCMGHGTAAQCFAEVGVSALQALVSHASKRSPPELQVQACRCIYSTSVFKVVKQRMVMELKALAVLLLLLHSDEPDVIIYALCAIQAVVENCHPGQQFVCQFKGLLPFVRVTSGNWAGGGNDGYYRTANAAACKAIKAIVDRHTENRHLATSVKINCHLVQILLNGDSEERKSCVAMFSDLLKHNNDNRDELVAFGGVEALAVICRMGDDFLKSTAALQMKIVCANSNELTRELTKVGGVPPLVSMMNSGDTLLQRHACQSIAGLIMDQVFEKEVRLCGGIGCFVTLLLCDDDETATYACIALGRSVAHDEESKKQAIEMGCMKILGQIAAGSREVGKQPDGIKYMDGGELFGETRSFEEEGQGDKMGFGFNISAARGSGLGDELCMALRCTREAAIALGNFATNEELFILDGSSNFIDGRRVSGMLPGGLLRQAPQTHQPSSDFTKLGVQEEESDEEDADPNDDSLWEEDEITGMRVRKKRAEVEAFVPEIALRLARRTEEDRKSAMTAYIERQEYLRLELERERLEAEGGKSDDSDESLSDYNESQEESDEEDQDGVVEGV</sequence>
<dbReference type="Proteomes" id="UP001165065">
    <property type="component" value="Unassembled WGS sequence"/>
</dbReference>
<comment type="subcellular location">
    <subcellularLocation>
        <location evidence="1">Vacuole membrane</location>
        <topology evidence="1">Lipid-anchor</topology>
    </subcellularLocation>
</comment>
<dbReference type="InterPro" id="IPR045156">
    <property type="entry name" value="Vac8"/>
</dbReference>
<proteinExistence type="inferred from homology"/>
<feature type="compositionally biased region" description="Polar residues" evidence="9">
    <location>
        <begin position="1315"/>
        <end position="1325"/>
    </location>
</feature>
<accession>A0A9W7GAA1</accession>
<dbReference type="EMBL" id="BRYA01000096">
    <property type="protein sequence ID" value="GMI39057.1"/>
    <property type="molecule type" value="Genomic_DNA"/>
</dbReference>
<evidence type="ECO:0000256" key="5">
    <source>
        <dbReference type="ARBA" id="ARBA00023136"/>
    </source>
</evidence>
<keyword evidence="4" id="KW-0677">Repeat</keyword>
<dbReference type="GO" id="GO:0005774">
    <property type="term" value="C:vacuolar membrane"/>
    <property type="evidence" value="ECO:0007669"/>
    <property type="project" value="UniProtKB-SubCell"/>
</dbReference>
<feature type="region of interest" description="Disordered" evidence="9">
    <location>
        <begin position="1309"/>
        <end position="1352"/>
    </location>
</feature>
<feature type="region of interest" description="Disordered" evidence="9">
    <location>
        <begin position="1408"/>
        <end position="1443"/>
    </location>
</feature>
<dbReference type="Gene3D" id="1.25.10.10">
    <property type="entry name" value="Leucine-rich Repeat Variant"/>
    <property type="match status" value="2"/>
</dbReference>
<reference evidence="11" key="1">
    <citation type="journal article" date="2023" name="Commun. Biol.">
        <title>Genome analysis of Parmales, the sister group of diatoms, reveals the evolutionary specialization of diatoms from phago-mixotrophs to photoautotrophs.</title>
        <authorList>
            <person name="Ban H."/>
            <person name="Sato S."/>
            <person name="Yoshikawa S."/>
            <person name="Yamada K."/>
            <person name="Nakamura Y."/>
            <person name="Ichinomiya M."/>
            <person name="Sato N."/>
            <person name="Blanc-Mathieu R."/>
            <person name="Endo H."/>
            <person name="Kuwata A."/>
            <person name="Ogata H."/>
        </authorList>
    </citation>
    <scope>NUCLEOTIDE SEQUENCE [LARGE SCALE GENOMIC DNA]</scope>
</reference>
<evidence type="ECO:0000256" key="8">
    <source>
        <dbReference type="SAM" id="Coils"/>
    </source>
</evidence>
<keyword evidence="8" id="KW-0175">Coiled coil</keyword>
<dbReference type="PANTHER" id="PTHR47249:SF1">
    <property type="entry name" value="VACUOLAR PROTEIN 8"/>
    <property type="match status" value="1"/>
</dbReference>
<feature type="compositionally biased region" description="Acidic residues" evidence="9">
    <location>
        <begin position="445"/>
        <end position="459"/>
    </location>
</feature>
<dbReference type="GO" id="GO:0043495">
    <property type="term" value="F:protein-membrane adaptor activity"/>
    <property type="evidence" value="ECO:0007669"/>
    <property type="project" value="InterPro"/>
</dbReference>
<feature type="compositionally biased region" description="Basic and acidic residues" evidence="9">
    <location>
        <begin position="598"/>
        <end position="620"/>
    </location>
</feature>
<keyword evidence="5" id="KW-0472">Membrane</keyword>
<comment type="caution">
    <text evidence="10">The sequence shown here is derived from an EMBL/GenBank/DDBJ whole genome shotgun (WGS) entry which is preliminary data.</text>
</comment>
<dbReference type="InterPro" id="IPR011989">
    <property type="entry name" value="ARM-like"/>
</dbReference>